<evidence type="ECO:0000256" key="6">
    <source>
        <dbReference type="ARBA" id="ARBA00022801"/>
    </source>
</evidence>
<evidence type="ECO:0000256" key="7">
    <source>
        <dbReference type="ARBA" id="ARBA00022825"/>
    </source>
</evidence>
<dbReference type="GO" id="GO:0006508">
    <property type="term" value="P:proteolysis"/>
    <property type="evidence" value="ECO:0007669"/>
    <property type="project" value="UniProtKB-KW"/>
</dbReference>
<proteinExistence type="inferred from homology"/>
<keyword evidence="9 10" id="KW-0472">Membrane</keyword>
<keyword evidence="7 10" id="KW-0720">Serine protease</keyword>
<name>A0A8H4N0R9_9PEZI</name>
<keyword evidence="4 10" id="KW-0645">Protease</keyword>
<dbReference type="InterPro" id="IPR035952">
    <property type="entry name" value="Rhomboid-like_sf"/>
</dbReference>
<dbReference type="PANTHER" id="PTHR22936:SF69">
    <property type="entry name" value="RHOMBOID-LIKE PROTEIN"/>
    <property type="match status" value="1"/>
</dbReference>
<dbReference type="EMBL" id="WWBZ02000051">
    <property type="protein sequence ID" value="KAF4304675.1"/>
    <property type="molecule type" value="Genomic_DNA"/>
</dbReference>
<organism evidence="13 14">
    <name type="scientific">Botryosphaeria dothidea</name>
    <dbReference type="NCBI Taxonomy" id="55169"/>
    <lineage>
        <taxon>Eukaryota</taxon>
        <taxon>Fungi</taxon>
        <taxon>Dikarya</taxon>
        <taxon>Ascomycota</taxon>
        <taxon>Pezizomycotina</taxon>
        <taxon>Dothideomycetes</taxon>
        <taxon>Dothideomycetes incertae sedis</taxon>
        <taxon>Botryosphaeriales</taxon>
        <taxon>Botryosphaeriaceae</taxon>
        <taxon>Botryosphaeria</taxon>
    </lineage>
</organism>
<evidence type="ECO:0000313" key="14">
    <source>
        <dbReference type="Proteomes" id="UP000572817"/>
    </source>
</evidence>
<dbReference type="InterPro" id="IPR022764">
    <property type="entry name" value="Peptidase_S54_rhomboid_dom"/>
</dbReference>
<feature type="compositionally biased region" description="Polar residues" evidence="11">
    <location>
        <begin position="1"/>
        <end position="11"/>
    </location>
</feature>
<evidence type="ECO:0000256" key="10">
    <source>
        <dbReference type="RuleBase" id="RU362115"/>
    </source>
</evidence>
<evidence type="ECO:0000259" key="12">
    <source>
        <dbReference type="Pfam" id="PF01694"/>
    </source>
</evidence>
<evidence type="ECO:0000256" key="1">
    <source>
        <dbReference type="ARBA" id="ARBA00000156"/>
    </source>
</evidence>
<feature type="transmembrane region" description="Helical" evidence="10">
    <location>
        <begin position="294"/>
        <end position="315"/>
    </location>
</feature>
<comment type="similarity">
    <text evidence="3 10">Belongs to the peptidase S54 family.</text>
</comment>
<evidence type="ECO:0000256" key="8">
    <source>
        <dbReference type="ARBA" id="ARBA00022989"/>
    </source>
</evidence>
<dbReference type="EC" id="3.4.21.105" evidence="10"/>
<keyword evidence="5 10" id="KW-0812">Transmembrane</keyword>
<feature type="compositionally biased region" description="Basic residues" evidence="11">
    <location>
        <begin position="167"/>
        <end position="176"/>
    </location>
</feature>
<gene>
    <name evidence="13" type="ORF">GTA08_BOTSDO07908</name>
</gene>
<feature type="compositionally biased region" description="Polar residues" evidence="11">
    <location>
        <begin position="138"/>
        <end position="149"/>
    </location>
</feature>
<evidence type="ECO:0000256" key="11">
    <source>
        <dbReference type="SAM" id="MobiDB-lite"/>
    </source>
</evidence>
<evidence type="ECO:0000256" key="3">
    <source>
        <dbReference type="ARBA" id="ARBA00009045"/>
    </source>
</evidence>
<comment type="caution">
    <text evidence="10">Lacks conserved residue(s) required for the propagation of feature annotation.</text>
</comment>
<feature type="transmembrane region" description="Helical" evidence="10">
    <location>
        <begin position="390"/>
        <end position="406"/>
    </location>
</feature>
<comment type="catalytic activity">
    <reaction evidence="1 10">
        <text>Cleaves type-1 transmembrane domains using a catalytic dyad composed of serine and histidine that are contributed by different transmembrane domains.</text>
        <dbReference type="EC" id="3.4.21.105"/>
    </reaction>
</comment>
<dbReference type="Proteomes" id="UP000572817">
    <property type="component" value="Unassembled WGS sequence"/>
</dbReference>
<reference evidence="13" key="1">
    <citation type="submission" date="2020-04" db="EMBL/GenBank/DDBJ databases">
        <title>Genome Assembly and Annotation of Botryosphaeria dothidea sdau 11-99, a Latent Pathogen of Apple Fruit Ring Rot in China.</title>
        <authorList>
            <person name="Yu C."/>
            <person name="Diao Y."/>
            <person name="Lu Q."/>
            <person name="Zhao J."/>
            <person name="Cui S."/>
            <person name="Peng C."/>
            <person name="He B."/>
            <person name="Liu H."/>
        </authorList>
    </citation>
    <scope>NUCLEOTIDE SEQUENCE [LARGE SCALE GENOMIC DNA]</scope>
    <source>
        <strain evidence="13">Sdau11-99</strain>
    </source>
</reference>
<feature type="transmembrane region" description="Helical" evidence="10">
    <location>
        <begin position="327"/>
        <end position="347"/>
    </location>
</feature>
<feature type="transmembrane region" description="Helical" evidence="10">
    <location>
        <begin position="359"/>
        <end position="378"/>
    </location>
</feature>
<feature type="transmembrane region" description="Helical" evidence="10">
    <location>
        <begin position="483"/>
        <end position="505"/>
    </location>
</feature>
<feature type="compositionally biased region" description="Pro residues" evidence="11">
    <location>
        <begin position="19"/>
        <end position="36"/>
    </location>
</feature>
<feature type="domain" description="Peptidase S54 rhomboid" evidence="12">
    <location>
        <begin position="292"/>
        <end position="429"/>
    </location>
</feature>
<dbReference type="InterPro" id="IPR002610">
    <property type="entry name" value="Peptidase_S54_rhomboid-like"/>
</dbReference>
<evidence type="ECO:0000256" key="4">
    <source>
        <dbReference type="ARBA" id="ARBA00022670"/>
    </source>
</evidence>
<keyword evidence="6 10" id="KW-0378">Hydrolase</keyword>
<comment type="caution">
    <text evidence="13">The sequence shown here is derived from an EMBL/GenBank/DDBJ whole genome shotgun (WGS) entry which is preliminary data.</text>
</comment>
<dbReference type="GO" id="GO:0016020">
    <property type="term" value="C:membrane"/>
    <property type="evidence" value="ECO:0007669"/>
    <property type="project" value="UniProtKB-SubCell"/>
</dbReference>
<keyword evidence="8 10" id="KW-1133">Transmembrane helix</keyword>
<accession>A0A8H4N0R9</accession>
<evidence type="ECO:0000313" key="13">
    <source>
        <dbReference type="EMBL" id="KAF4304675.1"/>
    </source>
</evidence>
<sequence length="561" mass="61631">MAANDYYSSFNHGRREDAPLPPVPQASPSPLPSPHPTRPHIDTQNLGNYGNSYPSAHSHPSAHTHHTGHSPVSSPFTDNAYPTYPQNSHMPPNPYGPTGYEYGGDDTAYHGAAGYGQHRPNDTDPFADGNAIPLHAQQPKTDASPSRYNNDPEGQAPLVGGDGMRRDRSRRHKKKKDGWFTGKIPWVVYTLTVVQIAVFIGEVIKNAVLTGSPIMIKPQFNPMIGPSSYVYINMGARFVPCMRQMGGGSEISITPDVAFPCPNTTTGASECSLNTLCGMTGIPESDGELHPNQWYRFIVPIFLHGGLIHIGFNMLVQVTVGRDMEKLIGSIRFFLVYFAAGIFGNVLGANYAPNGSPSVGASGAIFGIIALTLLDLLYHWKERLNPKKELLFIMLDVVIAFVLGLLPGLDNFAHIGGFIMGLGLGISILHSPQALRERIGVDEPPYSAVPNPKHGEGLDTNKNFTKQPIGFFKGRKPLWWAWWLIRAGFIIIVIVAFIVLLNNFYVNHNTCKWCKYLSCLPVSNWCDMGNLELTNSSSSKRDLFGLERYALPDFDSPMPAF</sequence>
<comment type="subcellular location">
    <subcellularLocation>
        <location evidence="2 10">Membrane</location>
        <topology evidence="2 10">Multi-pass membrane protein</topology>
    </subcellularLocation>
</comment>
<dbReference type="AlphaFoldDB" id="A0A8H4N0R9"/>
<evidence type="ECO:0000256" key="2">
    <source>
        <dbReference type="ARBA" id="ARBA00004141"/>
    </source>
</evidence>
<dbReference type="SUPFAM" id="SSF144091">
    <property type="entry name" value="Rhomboid-like"/>
    <property type="match status" value="1"/>
</dbReference>
<feature type="compositionally biased region" description="Polar residues" evidence="11">
    <location>
        <begin position="42"/>
        <end position="53"/>
    </location>
</feature>
<feature type="transmembrane region" description="Helical" evidence="10">
    <location>
        <begin position="178"/>
        <end position="200"/>
    </location>
</feature>
<dbReference type="Pfam" id="PF01694">
    <property type="entry name" value="Rhomboid"/>
    <property type="match status" value="1"/>
</dbReference>
<dbReference type="PANTHER" id="PTHR22936">
    <property type="entry name" value="RHOMBOID-RELATED"/>
    <property type="match status" value="1"/>
</dbReference>
<protein>
    <recommendedName>
        <fullName evidence="10">Rhomboid-type serine protease</fullName>
        <ecNumber evidence="10">3.4.21.105</ecNumber>
    </recommendedName>
</protein>
<keyword evidence="14" id="KW-1185">Reference proteome</keyword>
<dbReference type="GO" id="GO:0004252">
    <property type="term" value="F:serine-type endopeptidase activity"/>
    <property type="evidence" value="ECO:0007669"/>
    <property type="project" value="InterPro"/>
</dbReference>
<feature type="region of interest" description="Disordered" evidence="11">
    <location>
        <begin position="1"/>
        <end position="176"/>
    </location>
</feature>
<dbReference type="Gene3D" id="1.20.1540.10">
    <property type="entry name" value="Rhomboid-like"/>
    <property type="match status" value="1"/>
</dbReference>
<dbReference type="OrthoDB" id="2146116at2759"/>
<evidence type="ECO:0000256" key="5">
    <source>
        <dbReference type="ARBA" id="ARBA00022692"/>
    </source>
</evidence>
<comment type="function">
    <text evidence="10">Serine protease involved in intramembrane proteolysis.</text>
</comment>
<evidence type="ECO:0000256" key="9">
    <source>
        <dbReference type="ARBA" id="ARBA00023136"/>
    </source>
</evidence>